<name>A0ABU2LWV0_9ACTN</name>
<dbReference type="PROSITE" id="PS51318">
    <property type="entry name" value="TAT"/>
    <property type="match status" value="1"/>
</dbReference>
<dbReference type="InterPro" id="IPR006311">
    <property type="entry name" value="TAT_signal"/>
</dbReference>
<proteinExistence type="predicted"/>
<evidence type="ECO:0000313" key="1">
    <source>
        <dbReference type="EMBL" id="MDT0322076.1"/>
    </source>
</evidence>
<dbReference type="EMBL" id="JAVREM010000054">
    <property type="protein sequence ID" value="MDT0322076.1"/>
    <property type="molecule type" value="Genomic_DNA"/>
</dbReference>
<accession>A0ABU2LWV0</accession>
<sequence length="193" mass="20348">MNSTFEDRLLDELKDEVRRAAATEAPATPRRRLLTPARAGLGLAAAAAAVSFLVLPGGGASAAYAVERNEDGTVAFTYFQFREYDAEDIRDMVADLRAAGMTVVEEPEDVLVCGGGDRYHPLGQTDMATVDSDGDAGPADPRVSLRVIQASSGLEELPGTGEETGFLLEPGDTVVHDTHGDMEALAFFPGSCA</sequence>
<reference evidence="2" key="1">
    <citation type="submission" date="2023-07" db="EMBL/GenBank/DDBJ databases">
        <title>30 novel species of actinomycetes from the DSMZ collection.</title>
        <authorList>
            <person name="Nouioui I."/>
        </authorList>
    </citation>
    <scope>NUCLEOTIDE SEQUENCE [LARGE SCALE GENOMIC DNA]</scope>
    <source>
        <strain evidence="2">DSM 44918</strain>
    </source>
</reference>
<organism evidence="1 2">
    <name type="scientific">Streptomyces millisiae</name>
    <dbReference type="NCBI Taxonomy" id="3075542"/>
    <lineage>
        <taxon>Bacteria</taxon>
        <taxon>Bacillati</taxon>
        <taxon>Actinomycetota</taxon>
        <taxon>Actinomycetes</taxon>
        <taxon>Kitasatosporales</taxon>
        <taxon>Streptomycetaceae</taxon>
        <taxon>Streptomyces</taxon>
    </lineage>
</organism>
<gene>
    <name evidence="1" type="ORF">RNC47_27460</name>
</gene>
<keyword evidence="2" id="KW-1185">Reference proteome</keyword>
<protein>
    <submittedName>
        <fullName evidence="1">Uncharacterized protein</fullName>
    </submittedName>
</protein>
<dbReference type="RefSeq" id="WP_311602497.1">
    <property type="nucleotide sequence ID" value="NZ_JAVREM010000054.1"/>
</dbReference>
<comment type="caution">
    <text evidence="1">The sequence shown here is derived from an EMBL/GenBank/DDBJ whole genome shotgun (WGS) entry which is preliminary data.</text>
</comment>
<dbReference type="Proteomes" id="UP001183420">
    <property type="component" value="Unassembled WGS sequence"/>
</dbReference>
<evidence type="ECO:0000313" key="2">
    <source>
        <dbReference type="Proteomes" id="UP001183420"/>
    </source>
</evidence>